<dbReference type="Gene3D" id="3.30.1950.10">
    <property type="entry name" value="wza like domain"/>
    <property type="match status" value="1"/>
</dbReference>
<evidence type="ECO:0000256" key="1">
    <source>
        <dbReference type="ARBA" id="ARBA00022729"/>
    </source>
</evidence>
<dbReference type="PANTHER" id="PTHR33619:SF3">
    <property type="entry name" value="POLYSACCHARIDE EXPORT PROTEIN GFCE-RELATED"/>
    <property type="match status" value="1"/>
</dbReference>
<dbReference type="PROSITE" id="PS51257">
    <property type="entry name" value="PROKAR_LIPOPROTEIN"/>
    <property type="match status" value="1"/>
</dbReference>
<keyword evidence="1 2" id="KW-0732">Signal</keyword>
<feature type="signal peptide" evidence="2">
    <location>
        <begin position="1"/>
        <end position="21"/>
    </location>
</feature>
<comment type="caution">
    <text evidence="5">The sequence shown here is derived from an EMBL/GenBank/DDBJ whole genome shotgun (WGS) entry which is preliminary data.</text>
</comment>
<dbReference type="InterPro" id="IPR003715">
    <property type="entry name" value="Poly_export_N"/>
</dbReference>
<dbReference type="EMBL" id="JAPFQI010000001">
    <property type="protein sequence ID" value="MCW8084807.1"/>
    <property type="molecule type" value="Genomic_DNA"/>
</dbReference>
<organism evidence="5 6">
    <name type="scientific">Sabulicella glaciei</name>
    <dbReference type="NCBI Taxonomy" id="2984948"/>
    <lineage>
        <taxon>Bacteria</taxon>
        <taxon>Pseudomonadati</taxon>
        <taxon>Pseudomonadota</taxon>
        <taxon>Alphaproteobacteria</taxon>
        <taxon>Acetobacterales</taxon>
        <taxon>Acetobacteraceae</taxon>
        <taxon>Sabulicella</taxon>
    </lineage>
</organism>
<dbReference type="PANTHER" id="PTHR33619">
    <property type="entry name" value="POLYSACCHARIDE EXPORT PROTEIN GFCE-RELATED"/>
    <property type="match status" value="1"/>
</dbReference>
<reference evidence="5 6" key="1">
    <citation type="submission" date="2022-10" db="EMBL/GenBank/DDBJ databases">
        <title>Roseococcus glaciei nov., sp. nov., isolated from glacier.</title>
        <authorList>
            <person name="Liu Q."/>
            <person name="Xin Y.-H."/>
        </authorList>
    </citation>
    <scope>NUCLEOTIDE SEQUENCE [LARGE SCALE GENOMIC DNA]</scope>
    <source>
        <strain evidence="5 6">MDT2-1-1</strain>
    </source>
</reference>
<dbReference type="Pfam" id="PF02563">
    <property type="entry name" value="Poly_export"/>
    <property type="match status" value="1"/>
</dbReference>
<sequence length="208" mass="22632">MRGALLRGMALAALLGVVACAERPAPQFLAREGAPAQDSENYQIGPGDTLGIFVYRAPDLSVEIPVRPDGRISIPLAPDVPAAGKTPSQLARDLEQRLARYVREPNVTVMVRQFFGPPARMVRVVGEAAEPVAIPYRDGMTVLDVMIATRGLTRFAAGNRAELVRRDPVSGAARVERVRLNDLLRNGDMTQDVPLRPGDTLIIPQSWF</sequence>
<dbReference type="Proteomes" id="UP001526430">
    <property type="component" value="Unassembled WGS sequence"/>
</dbReference>
<name>A0ABT3NRM1_9PROT</name>
<feature type="chain" id="PRO_5045447013" evidence="2">
    <location>
        <begin position="22"/>
        <end position="208"/>
    </location>
</feature>
<dbReference type="NCBIfam" id="TIGR03027">
    <property type="entry name" value="pepcterm_export"/>
    <property type="match status" value="1"/>
</dbReference>
<feature type="domain" description="Soluble ligand binding" evidence="4">
    <location>
        <begin position="121"/>
        <end position="170"/>
    </location>
</feature>
<proteinExistence type="predicted"/>
<evidence type="ECO:0000259" key="4">
    <source>
        <dbReference type="Pfam" id="PF10531"/>
    </source>
</evidence>
<dbReference type="InterPro" id="IPR017477">
    <property type="entry name" value="PEP-CTERM_polysacc_export"/>
</dbReference>
<protein>
    <submittedName>
        <fullName evidence="5">Polysaccharide export protein</fullName>
    </submittedName>
</protein>
<dbReference type="Pfam" id="PF10531">
    <property type="entry name" value="SLBB"/>
    <property type="match status" value="1"/>
</dbReference>
<evidence type="ECO:0000256" key="2">
    <source>
        <dbReference type="SAM" id="SignalP"/>
    </source>
</evidence>
<accession>A0ABT3NRM1</accession>
<feature type="domain" description="Polysaccharide export protein N-terminal" evidence="3">
    <location>
        <begin position="37"/>
        <end position="111"/>
    </location>
</feature>
<keyword evidence="6" id="KW-1185">Reference proteome</keyword>
<dbReference type="InterPro" id="IPR019554">
    <property type="entry name" value="Soluble_ligand-bd"/>
</dbReference>
<evidence type="ECO:0000313" key="5">
    <source>
        <dbReference type="EMBL" id="MCW8084807.1"/>
    </source>
</evidence>
<dbReference type="InterPro" id="IPR049712">
    <property type="entry name" value="Poly_export"/>
</dbReference>
<gene>
    <name evidence="5" type="ORF">OF850_04140</name>
</gene>
<evidence type="ECO:0000313" key="6">
    <source>
        <dbReference type="Proteomes" id="UP001526430"/>
    </source>
</evidence>
<evidence type="ECO:0000259" key="3">
    <source>
        <dbReference type="Pfam" id="PF02563"/>
    </source>
</evidence>